<dbReference type="PANTHER" id="PTHR31871:SF61">
    <property type="entry name" value="OS06G0705300 PROTEIN"/>
    <property type="match status" value="1"/>
</dbReference>
<dbReference type="Pfam" id="PF09713">
    <property type="entry name" value="A_thal_3526"/>
    <property type="match status" value="1"/>
</dbReference>
<dbReference type="InterPro" id="IPR006476">
    <property type="entry name" value="CHP01589_pln"/>
</dbReference>
<keyword evidence="2" id="KW-1185">Reference proteome</keyword>
<sequence>MLSPIKRCSSHSLLFSVSPTSLHSIISLRVLGVHLYFCNNLVRCCRCTEMASSAPVSRSDVFMVHHLIERCLLMMMTLEECMDALAKHAQIDPVFTKTVWTELEKANKEFFSAYNSSQKKRVFHSSQKKSF</sequence>
<dbReference type="OrthoDB" id="509052at2759"/>
<name>A0A8T2ULY8_CERRI</name>
<reference evidence="1" key="1">
    <citation type="submission" date="2021-08" db="EMBL/GenBank/DDBJ databases">
        <title>WGS assembly of Ceratopteris richardii.</title>
        <authorList>
            <person name="Marchant D.B."/>
            <person name="Chen G."/>
            <person name="Jenkins J."/>
            <person name="Shu S."/>
            <person name="Leebens-Mack J."/>
            <person name="Grimwood J."/>
            <person name="Schmutz J."/>
            <person name="Soltis P."/>
            <person name="Soltis D."/>
            <person name="Chen Z.-H."/>
        </authorList>
    </citation>
    <scope>NUCLEOTIDE SEQUENCE</scope>
    <source>
        <strain evidence="1">Whitten #5841</strain>
        <tissue evidence="1">Leaf</tissue>
    </source>
</reference>
<evidence type="ECO:0000313" key="2">
    <source>
        <dbReference type="Proteomes" id="UP000825935"/>
    </source>
</evidence>
<comment type="caution">
    <text evidence="1">The sequence shown here is derived from an EMBL/GenBank/DDBJ whole genome shotgun (WGS) entry which is preliminary data.</text>
</comment>
<dbReference type="EMBL" id="CM035411">
    <property type="protein sequence ID" value="KAH7434813.1"/>
    <property type="molecule type" value="Genomic_DNA"/>
</dbReference>
<dbReference type="AlphaFoldDB" id="A0A8T2ULY8"/>
<dbReference type="NCBIfam" id="TIGR01589">
    <property type="entry name" value="A_thal_3526"/>
    <property type="match status" value="1"/>
</dbReference>
<organism evidence="1 2">
    <name type="scientific">Ceratopteris richardii</name>
    <name type="common">Triangle waterfern</name>
    <dbReference type="NCBI Taxonomy" id="49495"/>
    <lineage>
        <taxon>Eukaryota</taxon>
        <taxon>Viridiplantae</taxon>
        <taxon>Streptophyta</taxon>
        <taxon>Embryophyta</taxon>
        <taxon>Tracheophyta</taxon>
        <taxon>Polypodiopsida</taxon>
        <taxon>Polypodiidae</taxon>
        <taxon>Polypodiales</taxon>
        <taxon>Pteridineae</taxon>
        <taxon>Pteridaceae</taxon>
        <taxon>Parkerioideae</taxon>
        <taxon>Ceratopteris</taxon>
    </lineage>
</organism>
<dbReference type="PANTHER" id="PTHR31871">
    <property type="entry name" value="OS02G0137100 PROTEIN"/>
    <property type="match status" value="1"/>
</dbReference>
<dbReference type="Proteomes" id="UP000825935">
    <property type="component" value="Chromosome 6"/>
</dbReference>
<gene>
    <name evidence="1" type="ORF">KP509_06G035800</name>
</gene>
<evidence type="ECO:0000313" key="1">
    <source>
        <dbReference type="EMBL" id="KAH7434813.1"/>
    </source>
</evidence>
<proteinExistence type="predicted"/>
<protein>
    <submittedName>
        <fullName evidence="1">Uncharacterized protein</fullName>
    </submittedName>
</protein>
<accession>A0A8T2ULY8</accession>